<reference evidence="3" key="2">
    <citation type="submission" date="2020-08" db="EMBL/GenBank/DDBJ databases">
        <title>The Agave Microbiome: Exploring the role of microbial communities in plant adaptations to desert environments.</title>
        <authorList>
            <person name="Partida-Martinez L.P."/>
        </authorList>
    </citation>
    <scope>NUCLEOTIDE SEQUENCE [LARGE SCALE GENOMIC DNA]</scope>
    <source>
        <strain evidence="3">AT2.8</strain>
    </source>
</reference>
<evidence type="ECO:0000256" key="1">
    <source>
        <dbReference type="SAM" id="Phobius"/>
    </source>
</evidence>
<gene>
    <name evidence="2" type="ORF">F4694_006489</name>
</gene>
<accession>A0A852TPK4</accession>
<protein>
    <submittedName>
        <fullName evidence="2">Flp pilus assembly pilin Flp</fullName>
    </submittedName>
</protein>
<dbReference type="EMBL" id="JACCBX010000025">
    <property type="protein sequence ID" value="NYE09586.1"/>
    <property type="molecule type" value="Genomic_DNA"/>
</dbReference>
<sequence length="47" mass="5261">MFPNYKGKLLALIWMGVGSAVLASIFSVILISYVVRINNKVSRLYKS</sequence>
<proteinExistence type="predicted"/>
<name>A0A852TPK4_9BACI</name>
<dbReference type="Proteomes" id="UP000548423">
    <property type="component" value="Unassembled WGS sequence"/>
</dbReference>
<keyword evidence="1" id="KW-0472">Membrane</keyword>
<comment type="caution">
    <text evidence="2">The sequence shown here is derived from an EMBL/GenBank/DDBJ whole genome shotgun (WGS) entry which is preliminary data.</text>
</comment>
<evidence type="ECO:0000313" key="3">
    <source>
        <dbReference type="Proteomes" id="UP000548423"/>
    </source>
</evidence>
<dbReference type="AlphaFoldDB" id="A0A852TPK4"/>
<keyword evidence="1" id="KW-1133">Transmembrane helix</keyword>
<keyword evidence="1" id="KW-0812">Transmembrane</keyword>
<reference evidence="3" key="1">
    <citation type="submission" date="2020-07" db="EMBL/GenBank/DDBJ databases">
        <authorList>
            <person name="Partida-Martinez L."/>
            <person name="Huntemann M."/>
            <person name="Clum A."/>
            <person name="Wang J."/>
            <person name="Palaniappan K."/>
            <person name="Ritter S."/>
            <person name="Chen I.-M."/>
            <person name="Stamatis D."/>
            <person name="Reddy T."/>
            <person name="O'Malley R."/>
            <person name="Daum C."/>
            <person name="Shapiro N."/>
            <person name="Ivanova N."/>
            <person name="Kyrpides N."/>
            <person name="Woyke T."/>
        </authorList>
    </citation>
    <scope>NUCLEOTIDE SEQUENCE [LARGE SCALE GENOMIC DNA]</scope>
    <source>
        <strain evidence="3">AT2.8</strain>
    </source>
</reference>
<evidence type="ECO:0000313" key="2">
    <source>
        <dbReference type="EMBL" id="NYE09586.1"/>
    </source>
</evidence>
<organism evidence="2 3">
    <name type="scientific">Neobacillus niacini</name>
    <dbReference type="NCBI Taxonomy" id="86668"/>
    <lineage>
        <taxon>Bacteria</taxon>
        <taxon>Bacillati</taxon>
        <taxon>Bacillota</taxon>
        <taxon>Bacilli</taxon>
        <taxon>Bacillales</taxon>
        <taxon>Bacillaceae</taxon>
        <taxon>Neobacillus</taxon>
    </lineage>
</organism>
<feature type="transmembrane region" description="Helical" evidence="1">
    <location>
        <begin position="12"/>
        <end position="35"/>
    </location>
</feature>